<dbReference type="InterPro" id="IPR036237">
    <property type="entry name" value="Xyl_isomerase-like_sf"/>
</dbReference>
<dbReference type="PANTHER" id="PTHR12110:SF21">
    <property type="entry name" value="XYLOSE ISOMERASE-LIKE TIM BARREL DOMAIN-CONTAINING PROTEIN"/>
    <property type="match status" value="1"/>
</dbReference>
<dbReference type="PANTHER" id="PTHR12110">
    <property type="entry name" value="HYDROXYPYRUVATE ISOMERASE"/>
    <property type="match status" value="1"/>
</dbReference>
<dbReference type="Proteomes" id="UP000037784">
    <property type="component" value="Unassembled WGS sequence"/>
</dbReference>
<sequence length="299" mass="32190">MPAAALSTMWMQLRFDALPPFAEAAAALGFGALELSHVVTPAMLEHLSPAALALPVRVCHHPCPNPGGVPELSATDPDAHARAVAAACRTLHTAAEWGAHAVVVHAGIVPLDRRWENALRARVLAGERETPAYTALWAQVQQERARRAETALGAVRRALDVLVPLAERLGVRIGLETGEWVAAIPSYAEARALLDDYPAAVLGLWVDTGHATIVERLGGTPLRHWLQTFAPRLVGMHYHDVHGLRDHLIPGRGTIAWGEIASLIPADALPTCEFDWYYTPAEIAEGRAFLARHGLVDGA</sequence>
<reference evidence="2 4" key="1">
    <citation type="journal article" date="2015" name="Genome Announc.">
        <title>Draft Genome Sequence of a Heterotrophic Facultative Anaerobic Thermophilic Bacterium, Ardenticatena maritima Strain 110ST.</title>
        <authorList>
            <person name="Kawaichi S."/>
            <person name="Yoshida T."/>
            <person name="Sako Y."/>
            <person name="Nakamura R."/>
        </authorList>
    </citation>
    <scope>NUCLEOTIDE SEQUENCE [LARGE SCALE GENOMIC DNA]</scope>
    <source>
        <strain evidence="2 4">110S</strain>
    </source>
</reference>
<evidence type="ECO:0000313" key="3">
    <source>
        <dbReference type="EMBL" id="KPL88383.1"/>
    </source>
</evidence>
<evidence type="ECO:0000313" key="5">
    <source>
        <dbReference type="Proteomes" id="UP000050502"/>
    </source>
</evidence>
<evidence type="ECO:0000313" key="4">
    <source>
        <dbReference type="Proteomes" id="UP000037784"/>
    </source>
</evidence>
<evidence type="ECO:0000259" key="1">
    <source>
        <dbReference type="Pfam" id="PF01261"/>
    </source>
</evidence>
<dbReference type="InterPro" id="IPR013022">
    <property type="entry name" value="Xyl_isomerase-like_TIM-brl"/>
</dbReference>
<dbReference type="AlphaFoldDB" id="A0A0M8KB60"/>
<dbReference type="RefSeq" id="WP_054494120.1">
    <property type="nucleotide sequence ID" value="NZ_BBZA01000265.1"/>
</dbReference>
<dbReference type="OrthoDB" id="270844at2"/>
<dbReference type="Proteomes" id="UP000050502">
    <property type="component" value="Unassembled WGS sequence"/>
</dbReference>
<reference evidence="3 5" key="2">
    <citation type="submission" date="2015-07" db="EMBL/GenBank/DDBJ databases">
        <title>Whole genome sequence of Ardenticatena maritima DSM 23922.</title>
        <authorList>
            <person name="Hemp J."/>
            <person name="Ward L.M."/>
            <person name="Pace L.A."/>
            <person name="Fischer W.W."/>
        </authorList>
    </citation>
    <scope>NUCLEOTIDE SEQUENCE [LARGE SCALE GENOMIC DNA]</scope>
    <source>
        <strain evidence="3 5">110S</strain>
    </source>
</reference>
<dbReference type="InParanoid" id="A0A0M8KB60"/>
<evidence type="ECO:0000313" key="2">
    <source>
        <dbReference type="EMBL" id="GAP64442.1"/>
    </source>
</evidence>
<dbReference type="STRING" id="872965.SE16_06085"/>
<gene>
    <name evidence="2" type="ORF">ARMA_2865</name>
    <name evidence="3" type="ORF">SE16_06085</name>
</gene>
<proteinExistence type="predicted"/>
<dbReference type="Gene3D" id="3.20.20.150">
    <property type="entry name" value="Divalent-metal-dependent TIM barrel enzymes"/>
    <property type="match status" value="1"/>
</dbReference>
<name>A0A0M8KB60_9CHLR</name>
<accession>A0A0M8KB60</accession>
<dbReference type="SUPFAM" id="SSF51658">
    <property type="entry name" value="Xylose isomerase-like"/>
    <property type="match status" value="1"/>
</dbReference>
<dbReference type="EMBL" id="BBZA01000265">
    <property type="protein sequence ID" value="GAP64442.1"/>
    <property type="molecule type" value="Genomic_DNA"/>
</dbReference>
<dbReference type="InterPro" id="IPR050312">
    <property type="entry name" value="IolE/XylAMocC-like"/>
</dbReference>
<organism evidence="2 4">
    <name type="scientific">Ardenticatena maritima</name>
    <dbReference type="NCBI Taxonomy" id="872965"/>
    <lineage>
        <taxon>Bacteria</taxon>
        <taxon>Bacillati</taxon>
        <taxon>Chloroflexota</taxon>
        <taxon>Ardenticatenia</taxon>
        <taxon>Ardenticatenales</taxon>
        <taxon>Ardenticatenaceae</taxon>
        <taxon>Ardenticatena</taxon>
    </lineage>
</organism>
<keyword evidence="4" id="KW-1185">Reference proteome</keyword>
<dbReference type="Pfam" id="PF01261">
    <property type="entry name" value="AP_endonuc_2"/>
    <property type="match status" value="1"/>
</dbReference>
<dbReference type="EMBL" id="LGKN01000004">
    <property type="protein sequence ID" value="KPL88383.1"/>
    <property type="molecule type" value="Genomic_DNA"/>
</dbReference>
<protein>
    <recommendedName>
        <fullName evidence="1">Xylose isomerase-like TIM barrel domain-containing protein</fullName>
    </recommendedName>
</protein>
<reference evidence="4" key="3">
    <citation type="submission" date="2015-08" db="EMBL/GenBank/DDBJ databases">
        <title>Draft Genome Sequence of a Heterotrophic Facultative Anaerobic Bacterium Ardenticatena maritima Strain 110S.</title>
        <authorList>
            <person name="Kawaichi S."/>
            <person name="Yoshida T."/>
            <person name="Sako Y."/>
            <person name="Nakamura R."/>
        </authorList>
    </citation>
    <scope>NUCLEOTIDE SEQUENCE [LARGE SCALE GENOMIC DNA]</scope>
    <source>
        <strain evidence="4">110S</strain>
    </source>
</reference>
<comment type="caution">
    <text evidence="2">The sequence shown here is derived from an EMBL/GenBank/DDBJ whole genome shotgun (WGS) entry which is preliminary data.</text>
</comment>
<feature type="domain" description="Xylose isomerase-like TIM barrel" evidence="1">
    <location>
        <begin position="23"/>
        <end position="290"/>
    </location>
</feature>